<dbReference type="EMBL" id="BMIX01000005">
    <property type="protein sequence ID" value="GGG39168.1"/>
    <property type="molecule type" value="Genomic_DNA"/>
</dbReference>
<dbReference type="InterPro" id="IPR041613">
    <property type="entry name" value="Pept_S41_N"/>
</dbReference>
<dbReference type="Proteomes" id="UP000605733">
    <property type="component" value="Unassembled WGS sequence"/>
</dbReference>
<organism evidence="2 3">
    <name type="scientific">Christiangramia forsetii</name>
    <dbReference type="NCBI Taxonomy" id="411153"/>
    <lineage>
        <taxon>Bacteria</taxon>
        <taxon>Pseudomonadati</taxon>
        <taxon>Bacteroidota</taxon>
        <taxon>Flavobacteriia</taxon>
        <taxon>Flavobacteriales</taxon>
        <taxon>Flavobacteriaceae</taxon>
        <taxon>Christiangramia</taxon>
    </lineage>
</organism>
<protein>
    <recommendedName>
        <fullName evidence="1">Tail specific protease domain-containing protein</fullName>
    </recommendedName>
</protein>
<name>A0ABQ1WN24_9FLAO</name>
<dbReference type="Pfam" id="PF03572">
    <property type="entry name" value="Peptidase_S41"/>
    <property type="match status" value="1"/>
</dbReference>
<dbReference type="SMART" id="SM00245">
    <property type="entry name" value="TSPc"/>
    <property type="match status" value="1"/>
</dbReference>
<dbReference type="Gene3D" id="3.30.750.170">
    <property type="match status" value="1"/>
</dbReference>
<dbReference type="Gene3D" id="2.30.42.10">
    <property type="match status" value="1"/>
</dbReference>
<dbReference type="SUPFAM" id="SSF52096">
    <property type="entry name" value="ClpP/crotonase"/>
    <property type="match status" value="1"/>
</dbReference>
<dbReference type="PANTHER" id="PTHR32060">
    <property type="entry name" value="TAIL-SPECIFIC PROTEASE"/>
    <property type="match status" value="1"/>
</dbReference>
<keyword evidence="3" id="KW-1185">Reference proteome</keyword>
<proteinExistence type="predicted"/>
<dbReference type="PANTHER" id="PTHR32060:SF30">
    <property type="entry name" value="CARBOXY-TERMINAL PROCESSING PROTEASE CTPA"/>
    <property type="match status" value="1"/>
</dbReference>
<reference evidence="3" key="1">
    <citation type="journal article" date="2019" name="Int. J. Syst. Evol. Microbiol.">
        <title>The Global Catalogue of Microorganisms (GCM) 10K type strain sequencing project: providing services to taxonomists for standard genome sequencing and annotation.</title>
        <authorList>
            <consortium name="The Broad Institute Genomics Platform"/>
            <consortium name="The Broad Institute Genome Sequencing Center for Infectious Disease"/>
            <person name="Wu L."/>
            <person name="Ma J."/>
        </authorList>
    </citation>
    <scope>NUCLEOTIDE SEQUENCE [LARGE SCALE GENOMIC DNA]</scope>
    <source>
        <strain evidence="3">CGMCC 1.15422</strain>
    </source>
</reference>
<accession>A0ABQ1WN24</accession>
<dbReference type="InterPro" id="IPR036034">
    <property type="entry name" value="PDZ_sf"/>
</dbReference>
<evidence type="ECO:0000313" key="3">
    <source>
        <dbReference type="Proteomes" id="UP000605733"/>
    </source>
</evidence>
<feature type="domain" description="Tail specific protease" evidence="1">
    <location>
        <begin position="212"/>
        <end position="435"/>
    </location>
</feature>
<dbReference type="Gene3D" id="3.90.226.10">
    <property type="entry name" value="2-enoyl-CoA Hydratase, Chain A, domain 1"/>
    <property type="match status" value="1"/>
</dbReference>
<dbReference type="PROSITE" id="PS51257">
    <property type="entry name" value="PROKAR_LIPOPROTEIN"/>
    <property type="match status" value="1"/>
</dbReference>
<evidence type="ECO:0000313" key="2">
    <source>
        <dbReference type="EMBL" id="GGG39168.1"/>
    </source>
</evidence>
<gene>
    <name evidence="2" type="ORF">GCM10011532_23680</name>
</gene>
<dbReference type="InterPro" id="IPR029045">
    <property type="entry name" value="ClpP/crotonase-like_dom_sf"/>
</dbReference>
<dbReference type="CDD" id="cd07561">
    <property type="entry name" value="Peptidase_S41_CPP_like"/>
    <property type="match status" value="1"/>
</dbReference>
<sequence length="501" mass="55926">MKNLTDFLLKIHLMKLKNIFILSSFLISILASCSKDEDIIDNTASENKATNSTENDELEVESFIYNGLNELYLYKADVPELADTHFSSSNNRNEFLANATSPEMLFDNLTANFDRFSFITDDYNSLEERFEGMSGATGIKFGVGQISGTGNVFGLIRYVLPNTSASEAGLKRGNIFTEINGQKLTSANFSSLIDKENFTINVGYIENNQIVLTDETVNLSDDAYTENPVYIAKTFEISGKKIGYIMYNSFTANFDDELNDAFAEFKANGVTNLVLDLRYNGGGSVESAKDLASMITGQFNDKVFIKERWNDKYQNFYETQNPEALINRFDNKLRNGNLINSLNLSEVYVLTSASSASASELIINGLDPYINVVQVGDRTVGKFQASVTLYDSDDFAKDDASTNHTYAMQPLVFKSINSAGKSDYVDGLQPDIVYTENLNDFGILGDENEPLLETAINSILGRSQIGKSAIKRLDFQQLGESDMNNIEYQRMYINELPKLDK</sequence>
<dbReference type="SUPFAM" id="SSF50156">
    <property type="entry name" value="PDZ domain-like"/>
    <property type="match status" value="1"/>
</dbReference>
<comment type="caution">
    <text evidence="2">The sequence shown here is derived from an EMBL/GenBank/DDBJ whole genome shotgun (WGS) entry which is preliminary data.</text>
</comment>
<dbReference type="InterPro" id="IPR005151">
    <property type="entry name" value="Tail-specific_protease"/>
</dbReference>
<dbReference type="Pfam" id="PF18294">
    <property type="entry name" value="Pept_S41_N"/>
    <property type="match status" value="1"/>
</dbReference>
<evidence type="ECO:0000259" key="1">
    <source>
        <dbReference type="SMART" id="SM00245"/>
    </source>
</evidence>